<evidence type="ECO:0000313" key="3">
    <source>
        <dbReference type="Proteomes" id="UP000008467"/>
    </source>
</evidence>
<evidence type="ECO:0000256" key="1">
    <source>
        <dbReference type="SAM" id="SignalP"/>
    </source>
</evidence>
<dbReference type="AlphaFoldDB" id="F2JIU6"/>
<dbReference type="STRING" id="642492.Clole_0267"/>
<evidence type="ECO:0008006" key="4">
    <source>
        <dbReference type="Google" id="ProtNLM"/>
    </source>
</evidence>
<dbReference type="KEGG" id="cle:Clole_0267"/>
<dbReference type="RefSeq" id="WP_013655319.1">
    <property type="nucleotide sequence ID" value="NC_015275.1"/>
</dbReference>
<dbReference type="SUPFAM" id="SSF50985">
    <property type="entry name" value="RCC1/BLIP-II"/>
    <property type="match status" value="1"/>
</dbReference>
<dbReference type="Gene3D" id="2.130.10.30">
    <property type="entry name" value="Regulator of chromosome condensation 1/beta-lactamase-inhibitor protein II"/>
    <property type="match status" value="1"/>
</dbReference>
<accession>F2JIU6</accession>
<feature type="signal peptide" evidence="1">
    <location>
        <begin position="1"/>
        <end position="27"/>
    </location>
</feature>
<sequence>MKNTKCCLKNVSLWLLLFLLGSFTLYAKTPSSVTPSFNQTPYAATLLLKADGSLWSVYTEVGNFELTAIAKDVVQVDGNGQFGIFLKKDGTAWYWSNPNHQKIQPTQILSDVQAVHYNNGIFGILKNNGSLWVWGKFLNYSTPTQLMTDVSSFALVSDAIIFQKKDSSLWSYPNLFIDIIDDGKNLKDITPIQFSNQVISYEVANEYLTFITLNKELWCWNTQSQPNKITENVSQCAFPMVLKTNGVLYDIFDFKEAKISPTSIDTNVTKLNPSLSPSREYACTYIKKDGTLWTYTYTLKSSKPFETYQLSSAVANLTFNNYMGFVTLKDGSLWLFTGQDSLPNASTIPGFTLPSSWSDFGPRLKGICLTPNFITPSIDKIKITTKLPPYELLPLWITEKVTEGYEILEMTTFADESFTIQLREFIPQLDDGAFIYTCKGKGEKITRIQVDFPCTRTEDLVYSTEANASNKAKQEAIKQLTGLEPYLSHITKQSIALTPSEKEKLASTAMARASYSIKKSGYTISTLKVGEGMFWGYATLAIDLSNSNALDTNGKFLAIPNEAISRNYLSKIGFTNDQISRKYVNYPDLFSNTSLIGKRKPSASQMTNLTEVSISQAQDHSNDGSYSITWTINQDDFRKHTKQCLDMIKSDVLKFNNITKDLAKKKDLEEALTALKAWVDEGNAYSYSLGNQFTYPSDYNTLNQYDYFLLATLTNNSDDPITISLSW</sequence>
<dbReference type="Proteomes" id="UP000008467">
    <property type="component" value="Chromosome"/>
</dbReference>
<keyword evidence="3" id="KW-1185">Reference proteome</keyword>
<protein>
    <recommendedName>
        <fullName evidence="4">Regulator of chromosome condensation RCC1</fullName>
    </recommendedName>
</protein>
<name>F2JIU6_CELLD</name>
<proteinExistence type="predicted"/>
<dbReference type="EMBL" id="CP002582">
    <property type="protein sequence ID" value="ADZ82018.1"/>
    <property type="molecule type" value="Genomic_DNA"/>
</dbReference>
<organism evidence="2 3">
    <name type="scientific">Cellulosilyticum lentocellum (strain ATCC 49066 / DSM 5427 / NCIMB 11756 / RHM5)</name>
    <name type="common">Clostridium lentocellum</name>
    <dbReference type="NCBI Taxonomy" id="642492"/>
    <lineage>
        <taxon>Bacteria</taxon>
        <taxon>Bacillati</taxon>
        <taxon>Bacillota</taxon>
        <taxon>Clostridia</taxon>
        <taxon>Lachnospirales</taxon>
        <taxon>Cellulosilyticaceae</taxon>
        <taxon>Cellulosilyticum</taxon>
    </lineage>
</organism>
<dbReference type="InterPro" id="IPR009091">
    <property type="entry name" value="RCC1/BLIP-II"/>
</dbReference>
<keyword evidence="1" id="KW-0732">Signal</keyword>
<reference evidence="2 3" key="1">
    <citation type="journal article" date="2011" name="J. Bacteriol.">
        <title>Complete genome sequence of the cellulose-degrading bacterium Cellulosilyticum lentocellum.</title>
        <authorList>
            <consortium name="US DOE Joint Genome Institute"/>
            <person name="Miller D.A."/>
            <person name="Suen G."/>
            <person name="Bruce D."/>
            <person name="Copeland A."/>
            <person name="Cheng J.F."/>
            <person name="Detter C."/>
            <person name="Goodwin L.A."/>
            <person name="Han C.S."/>
            <person name="Hauser L.J."/>
            <person name="Land M.L."/>
            <person name="Lapidus A."/>
            <person name="Lucas S."/>
            <person name="Meincke L."/>
            <person name="Pitluck S."/>
            <person name="Tapia R."/>
            <person name="Teshima H."/>
            <person name="Woyke T."/>
            <person name="Fox B.G."/>
            <person name="Angert E.R."/>
            <person name="Currie C.R."/>
        </authorList>
    </citation>
    <scope>NUCLEOTIDE SEQUENCE [LARGE SCALE GENOMIC DNA]</scope>
    <source>
        <strain evidence="3">ATCC 49066 / DSM 5427 / NCIMB 11756 / RHM5</strain>
    </source>
</reference>
<feature type="chain" id="PRO_5003284026" description="Regulator of chromosome condensation RCC1" evidence="1">
    <location>
        <begin position="28"/>
        <end position="727"/>
    </location>
</feature>
<evidence type="ECO:0000313" key="2">
    <source>
        <dbReference type="EMBL" id="ADZ82018.1"/>
    </source>
</evidence>
<gene>
    <name evidence="2" type="ordered locus">Clole_0267</name>
</gene>
<dbReference type="eggNOG" id="COG5184">
    <property type="taxonomic scope" value="Bacteria"/>
</dbReference>
<dbReference type="HOGENOM" id="CLU_380704_0_0_9"/>